<evidence type="ECO:0000259" key="4">
    <source>
        <dbReference type="Pfam" id="PF02932"/>
    </source>
</evidence>
<proteinExistence type="predicted"/>
<accession>A0AAW1PL04</accession>
<name>A0AAW1PL04_9CHLO</name>
<reference evidence="5 6" key="1">
    <citation type="journal article" date="2024" name="Nat. Commun.">
        <title>Phylogenomics reveals the evolutionary origins of lichenization in chlorophyte algae.</title>
        <authorList>
            <person name="Puginier C."/>
            <person name="Libourel C."/>
            <person name="Otte J."/>
            <person name="Skaloud P."/>
            <person name="Haon M."/>
            <person name="Grisel S."/>
            <person name="Petersen M."/>
            <person name="Berrin J.G."/>
            <person name="Delaux P.M."/>
            <person name="Dal Grande F."/>
            <person name="Keller J."/>
        </authorList>
    </citation>
    <scope>NUCLEOTIDE SEQUENCE [LARGE SCALE GENOMIC DNA]</scope>
    <source>
        <strain evidence="5 6">SAG 2043</strain>
    </source>
</reference>
<dbReference type="SUPFAM" id="SSF90112">
    <property type="entry name" value="Neurotransmitter-gated ion-channel transmembrane pore"/>
    <property type="match status" value="1"/>
</dbReference>
<feature type="transmembrane region" description="Helical" evidence="3">
    <location>
        <begin position="330"/>
        <end position="348"/>
    </location>
</feature>
<feature type="region of interest" description="Disordered" evidence="2">
    <location>
        <begin position="449"/>
        <end position="470"/>
    </location>
</feature>
<dbReference type="Pfam" id="PF02932">
    <property type="entry name" value="Neur_chan_memb"/>
    <property type="match status" value="1"/>
</dbReference>
<gene>
    <name evidence="5" type="ORF">WJX72_005029</name>
</gene>
<comment type="caution">
    <text evidence="5">The sequence shown here is derived from an EMBL/GenBank/DDBJ whole genome shotgun (WGS) entry which is preliminary data.</text>
</comment>
<evidence type="ECO:0000256" key="1">
    <source>
        <dbReference type="ARBA" id="ARBA00004141"/>
    </source>
</evidence>
<dbReference type="InterPro" id="IPR006029">
    <property type="entry name" value="Neurotrans-gated_channel_TM"/>
</dbReference>
<dbReference type="InterPro" id="IPR006201">
    <property type="entry name" value="Neur_channel"/>
</dbReference>
<feature type="transmembrane region" description="Helical" evidence="3">
    <location>
        <begin position="368"/>
        <end position="388"/>
    </location>
</feature>
<keyword evidence="3" id="KW-1133">Transmembrane helix</keyword>
<keyword evidence="3" id="KW-0812">Transmembrane</keyword>
<feature type="domain" description="Neurotransmitter-gated ion-channel transmembrane" evidence="4">
    <location>
        <begin position="307"/>
        <end position="587"/>
    </location>
</feature>
<feature type="transmembrane region" description="Helical" evidence="3">
    <location>
        <begin position="303"/>
        <end position="323"/>
    </location>
</feature>
<dbReference type="PANTHER" id="PTHR18945">
    <property type="entry name" value="NEUROTRANSMITTER GATED ION CHANNEL"/>
    <property type="match status" value="1"/>
</dbReference>
<dbReference type="EMBL" id="JALJOR010000010">
    <property type="protein sequence ID" value="KAK9810111.1"/>
    <property type="molecule type" value="Genomic_DNA"/>
</dbReference>
<evidence type="ECO:0000256" key="2">
    <source>
        <dbReference type="SAM" id="MobiDB-lite"/>
    </source>
</evidence>
<dbReference type="GO" id="GO:0005230">
    <property type="term" value="F:extracellular ligand-gated monoatomic ion channel activity"/>
    <property type="evidence" value="ECO:0007669"/>
    <property type="project" value="InterPro"/>
</dbReference>
<dbReference type="AlphaFoldDB" id="A0AAW1PL04"/>
<evidence type="ECO:0000313" key="5">
    <source>
        <dbReference type="EMBL" id="KAK9810111.1"/>
    </source>
</evidence>
<evidence type="ECO:0000256" key="3">
    <source>
        <dbReference type="SAM" id="Phobius"/>
    </source>
</evidence>
<feature type="compositionally biased region" description="Low complexity" evidence="2">
    <location>
        <begin position="511"/>
        <end position="521"/>
    </location>
</feature>
<dbReference type="GO" id="GO:0004888">
    <property type="term" value="F:transmembrane signaling receptor activity"/>
    <property type="evidence" value="ECO:0007669"/>
    <property type="project" value="InterPro"/>
</dbReference>
<dbReference type="SUPFAM" id="SSF63712">
    <property type="entry name" value="Nicotinic receptor ligand binding domain-like"/>
    <property type="match status" value="1"/>
</dbReference>
<feature type="transmembrane region" description="Helical" evidence="3">
    <location>
        <begin position="571"/>
        <end position="594"/>
    </location>
</feature>
<dbReference type="InterPro" id="IPR038050">
    <property type="entry name" value="Neuro_actylchol_rec"/>
</dbReference>
<dbReference type="Gene3D" id="2.70.170.10">
    <property type="entry name" value="Neurotransmitter-gated ion-channel ligand-binding domain"/>
    <property type="match status" value="1"/>
</dbReference>
<sequence>MLATRGVQGQAFSPLQGQGLPPNTTNSVNLEVQLDRLLSIQSHEYRYAAAWFVYLSWYDPRAADILTQAKQARIANSTDPLAIGLVGQNQACGKPCSSVQSTYGCCDALWLPSLELANYYDVPQGRYVRWEIGLEEDTGNVFWWTRLQGEWFAPMDFRAYPLDHQHLILVFDAPVIGTNVTTLKFTKVGHLKQTAQGRGDDISGWIINWVRAKIYSSANCRSGAFNLAASSDGLDPANNYMVPGYNQSLMYYSDQTLHPVQIVQLDQLMKSDCSVYDTAVRRIVTPVQYVVDVMVKRVHDYSILNSIVPILLSSYLSFVVFFLDRNSLETRIGTIITIFLANTALQFVMDFPSTSYLNAVQQLIIASYFLLFLVGIEALLVYFICIWHRRQHAVRNYRMSKEQLRAKMRDSVSHAHDDFGPTMLPANSMDEEGQQAVKKIGLTFATITRSNTFSPSDPNSDDKPADGDLAGANAEKLDAIALATAGQDAALGANGTRSRLAKIPSGMEAGPDTPTSPSSPSKARRGGLTTQMSLAHSVAKRPIVIKTKTWWEHLRDDKDFAQYVGYKIDKWCMLVFFVGYNASVIVIFLLATLYGDHKLELGGHGTI</sequence>
<keyword evidence="6" id="KW-1185">Reference proteome</keyword>
<dbReference type="GO" id="GO:0016020">
    <property type="term" value="C:membrane"/>
    <property type="evidence" value="ECO:0007669"/>
    <property type="project" value="UniProtKB-SubCell"/>
</dbReference>
<protein>
    <recommendedName>
        <fullName evidence="4">Neurotransmitter-gated ion-channel transmembrane domain-containing protein</fullName>
    </recommendedName>
</protein>
<dbReference type="InterPro" id="IPR036719">
    <property type="entry name" value="Neuro-gated_channel_TM_sf"/>
</dbReference>
<feature type="compositionally biased region" description="Polar residues" evidence="2">
    <location>
        <begin position="449"/>
        <end position="458"/>
    </location>
</feature>
<organism evidence="5 6">
    <name type="scientific">[Myrmecia] bisecta</name>
    <dbReference type="NCBI Taxonomy" id="41462"/>
    <lineage>
        <taxon>Eukaryota</taxon>
        <taxon>Viridiplantae</taxon>
        <taxon>Chlorophyta</taxon>
        <taxon>core chlorophytes</taxon>
        <taxon>Trebouxiophyceae</taxon>
        <taxon>Trebouxiales</taxon>
        <taxon>Trebouxiaceae</taxon>
        <taxon>Myrmecia</taxon>
    </lineage>
</organism>
<keyword evidence="3" id="KW-0472">Membrane</keyword>
<dbReference type="Gene3D" id="1.20.58.390">
    <property type="entry name" value="Neurotransmitter-gated ion-channel transmembrane domain"/>
    <property type="match status" value="1"/>
</dbReference>
<feature type="region of interest" description="Disordered" evidence="2">
    <location>
        <begin position="503"/>
        <end position="527"/>
    </location>
</feature>
<comment type="subcellular location">
    <subcellularLocation>
        <location evidence="1">Membrane</location>
        <topology evidence="1">Multi-pass membrane protein</topology>
    </subcellularLocation>
</comment>
<dbReference type="Proteomes" id="UP001489004">
    <property type="component" value="Unassembled WGS sequence"/>
</dbReference>
<dbReference type="InterPro" id="IPR036734">
    <property type="entry name" value="Neur_chan_lig-bd_sf"/>
</dbReference>
<evidence type="ECO:0000313" key="6">
    <source>
        <dbReference type="Proteomes" id="UP001489004"/>
    </source>
</evidence>